<reference evidence="2 3" key="1">
    <citation type="submission" date="2020-08" db="EMBL/GenBank/DDBJ databases">
        <title>Genomic Encyclopedia of Type Strains, Phase IV (KMG-V): Genome sequencing to study the core and pangenomes of soil and plant-associated prokaryotes.</title>
        <authorList>
            <person name="Whitman W."/>
        </authorList>
    </citation>
    <scope>NUCLEOTIDE SEQUENCE [LARGE SCALE GENOMIC DNA]</scope>
    <source>
        <strain evidence="2 3">SEMIA 4087</strain>
    </source>
</reference>
<dbReference type="RefSeq" id="WP_156890790.1">
    <property type="nucleotide sequence ID" value="NZ_JACIFX010000002.1"/>
</dbReference>
<dbReference type="Proteomes" id="UP000551353">
    <property type="component" value="Unassembled WGS sequence"/>
</dbReference>
<gene>
    <name evidence="2" type="ORF">GGD56_001788</name>
</gene>
<proteinExistence type="predicted"/>
<protein>
    <submittedName>
        <fullName evidence="2">Uncharacterized protein</fullName>
    </submittedName>
</protein>
<evidence type="ECO:0000256" key="1">
    <source>
        <dbReference type="SAM" id="MobiDB-lite"/>
    </source>
</evidence>
<sequence length="46" mass="4852">MEASKGVRQAPGEEAGSGAVVERTPIGYALAYSPKWNTERARTTAS</sequence>
<accession>A0ABR6IJB1</accession>
<keyword evidence="3" id="KW-1185">Reference proteome</keyword>
<evidence type="ECO:0000313" key="3">
    <source>
        <dbReference type="Proteomes" id="UP000551353"/>
    </source>
</evidence>
<evidence type="ECO:0000313" key="2">
    <source>
        <dbReference type="EMBL" id="MBB4227962.1"/>
    </source>
</evidence>
<comment type="caution">
    <text evidence="2">The sequence shown here is derived from an EMBL/GenBank/DDBJ whole genome shotgun (WGS) entry which is preliminary data.</text>
</comment>
<name>A0ABR6IJB1_9HYPH</name>
<feature type="region of interest" description="Disordered" evidence="1">
    <location>
        <begin position="1"/>
        <end position="23"/>
    </location>
</feature>
<organism evidence="2 3">
    <name type="scientific">Rhizobium mongolense</name>
    <dbReference type="NCBI Taxonomy" id="57676"/>
    <lineage>
        <taxon>Bacteria</taxon>
        <taxon>Pseudomonadati</taxon>
        <taxon>Pseudomonadota</taxon>
        <taxon>Alphaproteobacteria</taxon>
        <taxon>Hyphomicrobiales</taxon>
        <taxon>Rhizobiaceae</taxon>
        <taxon>Rhizobium/Agrobacterium group</taxon>
        <taxon>Rhizobium</taxon>
    </lineage>
</organism>
<dbReference type="EMBL" id="JACIFX010000002">
    <property type="protein sequence ID" value="MBB4227962.1"/>
    <property type="molecule type" value="Genomic_DNA"/>
</dbReference>